<dbReference type="GO" id="GO:0005524">
    <property type="term" value="F:ATP binding"/>
    <property type="evidence" value="ECO:0007669"/>
    <property type="project" value="UniProtKB-UniRule"/>
</dbReference>
<comment type="cofactor">
    <cofactor evidence="10">
        <name>Mg(2+)</name>
        <dbReference type="ChEBI" id="CHEBI:18420"/>
    </cofactor>
</comment>
<keyword evidence="3 10" id="KW-0227">DNA damage</keyword>
<keyword evidence="2 10" id="KW-0547">Nucleotide-binding</keyword>
<keyword evidence="8 10" id="KW-0238">DNA-binding</keyword>
<dbReference type="GO" id="GO:0008409">
    <property type="term" value="F:5'-3' exonuclease activity"/>
    <property type="evidence" value="ECO:0007669"/>
    <property type="project" value="UniProtKB-UniRule"/>
</dbReference>
<dbReference type="Proteomes" id="UP000028700">
    <property type="component" value="Unassembled WGS sequence"/>
</dbReference>
<organism evidence="13 14">
    <name type="scientific">Secundilactobacillus oryzae JCM 18671</name>
    <dbReference type="NCBI Taxonomy" id="1291743"/>
    <lineage>
        <taxon>Bacteria</taxon>
        <taxon>Bacillati</taxon>
        <taxon>Bacillota</taxon>
        <taxon>Bacilli</taxon>
        <taxon>Lactobacillales</taxon>
        <taxon>Lactobacillaceae</taxon>
        <taxon>Secundilactobacillus</taxon>
    </lineage>
</organism>
<keyword evidence="14" id="KW-1185">Reference proteome</keyword>
<dbReference type="InterPro" id="IPR027417">
    <property type="entry name" value="P-loop_NTPase"/>
</dbReference>
<dbReference type="Pfam" id="PF12705">
    <property type="entry name" value="PDDEXK_1"/>
    <property type="match status" value="1"/>
</dbReference>
<keyword evidence="7 10" id="KW-0067">ATP-binding</keyword>
<dbReference type="eggNOG" id="COG3857">
    <property type="taxonomic scope" value="Bacteria"/>
</dbReference>
<keyword evidence="9 10" id="KW-0234">DNA repair</keyword>
<gene>
    <name evidence="13" type="primary">addB</name>
    <name evidence="10" type="synonym">rexB</name>
    <name evidence="13" type="ORF">LOSG293_070070</name>
</gene>
<dbReference type="SUPFAM" id="SSF52540">
    <property type="entry name" value="P-loop containing nucleoside triphosphate hydrolases"/>
    <property type="match status" value="1"/>
</dbReference>
<comment type="caution">
    <text evidence="10">Lacks conserved residue(s) required for the propagation of feature annotation.</text>
</comment>
<comment type="function">
    <text evidence="10">The heterodimer acts as both an ATP-dependent DNA helicase and an ATP-dependent, dual-direction single-stranded exonuclease. Recognizes the chi site generating a DNA molecule suitable for the initiation of homologous recombination. This subunit has 5' -&gt; 3' nuclease activity but not helicase activity.</text>
</comment>
<dbReference type="Pfam" id="PF21445">
    <property type="entry name" value="ADDB_N"/>
    <property type="match status" value="1"/>
</dbReference>
<evidence type="ECO:0000256" key="4">
    <source>
        <dbReference type="ARBA" id="ARBA00022801"/>
    </source>
</evidence>
<evidence type="ECO:0000256" key="1">
    <source>
        <dbReference type="ARBA" id="ARBA00022722"/>
    </source>
</evidence>
<dbReference type="AlphaFoldDB" id="A0A081BHF0"/>
<keyword evidence="6 10" id="KW-0269">Exonuclease</keyword>
<evidence type="ECO:0000256" key="5">
    <source>
        <dbReference type="ARBA" id="ARBA00022806"/>
    </source>
</evidence>
<dbReference type="Gene3D" id="3.40.50.300">
    <property type="entry name" value="P-loop containing nucleotide triphosphate hydrolases"/>
    <property type="match status" value="4"/>
</dbReference>
<dbReference type="PANTHER" id="PTHR30591">
    <property type="entry name" value="RECBCD ENZYME SUBUNIT RECC"/>
    <property type="match status" value="1"/>
</dbReference>
<name>A0A081BHF0_9LACO</name>
<dbReference type="PANTHER" id="PTHR30591:SF1">
    <property type="entry name" value="RECBCD ENZYME SUBUNIT RECC"/>
    <property type="match status" value="1"/>
</dbReference>
<dbReference type="GO" id="GO:0000724">
    <property type="term" value="P:double-strand break repair via homologous recombination"/>
    <property type="evidence" value="ECO:0007669"/>
    <property type="project" value="UniProtKB-UniRule"/>
</dbReference>
<evidence type="ECO:0000259" key="11">
    <source>
        <dbReference type="Pfam" id="PF12705"/>
    </source>
</evidence>
<keyword evidence="5 10" id="KW-0347">Helicase</keyword>
<dbReference type="GO" id="GO:0016817">
    <property type="term" value="F:hydrolase activity, acting on acid anhydrides"/>
    <property type="evidence" value="ECO:0007669"/>
    <property type="project" value="InterPro"/>
</dbReference>
<comment type="caution">
    <text evidence="13">The sequence shown here is derived from an EMBL/GenBank/DDBJ whole genome shotgun (WGS) entry which is preliminary data.</text>
</comment>
<dbReference type="EMBL" id="BBJM01000007">
    <property type="protein sequence ID" value="GAK47468.1"/>
    <property type="molecule type" value="Genomic_DNA"/>
</dbReference>
<dbReference type="OrthoDB" id="9758506at2"/>
<keyword evidence="1 10" id="KW-0540">Nuclease</keyword>
<evidence type="ECO:0000256" key="6">
    <source>
        <dbReference type="ARBA" id="ARBA00022839"/>
    </source>
</evidence>
<evidence type="ECO:0000259" key="12">
    <source>
        <dbReference type="Pfam" id="PF21445"/>
    </source>
</evidence>
<dbReference type="InterPro" id="IPR014141">
    <property type="entry name" value="DNA_helicase_suRexB"/>
</dbReference>
<keyword evidence="4 10" id="KW-0378">Hydrolase</keyword>
<evidence type="ECO:0000313" key="13">
    <source>
        <dbReference type="EMBL" id="GAK47468.1"/>
    </source>
</evidence>
<evidence type="ECO:0000256" key="9">
    <source>
        <dbReference type="ARBA" id="ARBA00023204"/>
    </source>
</evidence>
<proteinExistence type="inferred from homology"/>
<sequence length="1191" mass="134551">MSFQVIIGKAGCDHRQVLLEDLGATLQQNPNDQFYYLVPNHIKFESEVFALEKLAQRADATDQYAQSQVQVFSFTRLAWYFMKNTPYYQIPRISSAGLNMIVYQAIADHADELILFKGEASRPGFISKLASQLAELKIGRITDEDLEQIANDGEDKGADLSAKLHDLAIVYRAFDAAMRDKYIENTDILNALSDFLKTQDLSHAHFYIDGFSQFSAQELKLLQEIMANAADMEVALTVDAATLRDESGTPGLFSQSKKTYQQLKLLATVTKVKLLPDKVAGQSRISSDLQQVEDYWITSSNGRSVTKPQPFQTPNAVEVISADNRYAEVAQMAAEMRRLVATKGYRYRDFLVVSRKLDRYQNVLAPIFRMQEIPFFIDNDIAMANHPFVELLTALFEVDAHYYRYRDLMRLLKTELLLPRNEDGTVMPIQEFRESLALTENWVLKVGYEGSRWIQDADWEYARFMPGDDGVETTKNEAIAAQINSIRRLVKDTLPPFFKRIKAAKTGRDAAAILYQFLETSGVKDQLISWRDAYLDQGDLAKADQPEQTWTTFCDMLDEYVAILGDRAFNLDEFLALLQAGFEGATFSQIPSTLDQVTVSESGMVQMNNRKVTFMIGSTDDVMPDVTVANRLLSDEDREKIQLPDDKFLGETNSATLNNEPFLNYLAFVSGSERLIFTYSTNGDEEEKRQLSPYVARIAQHFGIEIQNHAAVPDPADNEIWHYLGAKRATLRHLVQVSDASRTSEVALAPAWQYVYQTLIQDSNYHSLTEHLLGGMSYRNEPKSLVPEIVDALYGKTIYTSISKLEEFYSNQYAYFLKYGLKLQERPVFELSPASTGEFFHAAMDMLVKMLRDQRLDLAELDDSQLHELVDEIVTKILDDPANLQFAILKSSNRMAYIAGQLIATVRRMATTLHQQSQRTPMRPTQTEVLFGHVAAKTGLDPIAFALPGARKVEVRGKIDRIDQMQVDGKTYLGVVDYKSSVHDFNLSDAYQGTAMQMMTYLDAVKRNLATIAGTENAELAGALYLHLSNPKLSFKDIFKLATDDDFLEALLAKEKYKGILVDDPTLINTLDTRLGEAGYGNSTLYPFGKKKDGSAMSRSRLIRPGDLDGLLQHTEGLIKSAATDIFAGKLAMNPAKWPDQRTAMQFSPYKSVMQFDPLLTENNYHEIEKLSDEEVLANLRKEFDQTDGRH</sequence>
<accession>A0A081BHF0</accession>
<evidence type="ECO:0000256" key="8">
    <source>
        <dbReference type="ARBA" id="ARBA00023125"/>
    </source>
</evidence>
<evidence type="ECO:0000256" key="2">
    <source>
        <dbReference type="ARBA" id="ARBA00022741"/>
    </source>
</evidence>
<comment type="similarity">
    <text evidence="10">Belongs to the helicase family. AddB/RexB type 2 subfamily.</text>
</comment>
<dbReference type="InterPro" id="IPR049035">
    <property type="entry name" value="ADDB_N"/>
</dbReference>
<comment type="miscellaneous">
    <text evidence="10">Despite having helicase-like domains, this subunit does not have helicase activity.</text>
</comment>
<evidence type="ECO:0000256" key="3">
    <source>
        <dbReference type="ARBA" id="ARBA00022763"/>
    </source>
</evidence>
<dbReference type="GO" id="GO:0004386">
    <property type="term" value="F:helicase activity"/>
    <property type="evidence" value="ECO:0007669"/>
    <property type="project" value="UniProtKB-KW"/>
</dbReference>
<dbReference type="STRING" id="1291743.LOSG293_070070"/>
<evidence type="ECO:0000256" key="7">
    <source>
        <dbReference type="ARBA" id="ARBA00022840"/>
    </source>
</evidence>
<comment type="subunit">
    <text evidence="10">Heterodimer of AddA and RexB.</text>
</comment>
<feature type="domain" description="PD-(D/E)XK endonuclease-like" evidence="11">
    <location>
        <begin position="800"/>
        <end position="1051"/>
    </location>
</feature>
<dbReference type="EC" id="3.1.-.-" evidence="10"/>
<dbReference type="RefSeq" id="WP_034526805.1">
    <property type="nucleotide sequence ID" value="NZ_BBJM01000007.1"/>
</dbReference>
<dbReference type="InterPro" id="IPR038726">
    <property type="entry name" value="PDDEXK_AddAB-type"/>
</dbReference>
<dbReference type="GO" id="GO:0003690">
    <property type="term" value="F:double-stranded DNA binding"/>
    <property type="evidence" value="ECO:0007669"/>
    <property type="project" value="UniProtKB-UniRule"/>
</dbReference>
<feature type="domain" description="ATP-dependent helicase/deoxyribonuclease subunit B N-terminal" evidence="12">
    <location>
        <begin position="6"/>
        <end position="292"/>
    </location>
</feature>
<evidence type="ECO:0000313" key="14">
    <source>
        <dbReference type="Proteomes" id="UP000028700"/>
    </source>
</evidence>
<reference evidence="13" key="1">
    <citation type="journal article" date="2014" name="Genome Announc.">
        <title>Draft Genome Sequence of Lactobacillus oryzae Strain SG293T.</title>
        <authorList>
            <person name="Tanizawa Y."/>
            <person name="Fujisawa T."/>
            <person name="Mochizuki T."/>
            <person name="Kaminuma E."/>
            <person name="Nakamura Y."/>
            <person name="Tohno M."/>
        </authorList>
    </citation>
    <scope>NUCLEOTIDE SEQUENCE [LARGE SCALE GENOMIC DNA]</scope>
    <source>
        <strain evidence="13">SG293</strain>
    </source>
</reference>
<evidence type="ECO:0000256" key="10">
    <source>
        <dbReference type="HAMAP-Rule" id="MF_01453"/>
    </source>
</evidence>
<protein>
    <recommendedName>
        <fullName evidence="10">ATP-dependent helicase/deoxyribonuclease subunit B</fullName>
        <ecNumber evidence="10">3.1.-.-</ecNumber>
    </recommendedName>
    <alternativeName>
        <fullName evidence="10">ATP-dependent helicase/nuclease subunit RexB</fullName>
    </alternativeName>
</protein>
<dbReference type="HAMAP" id="MF_01453">
    <property type="entry name" value="AddB_type2"/>
    <property type="match status" value="1"/>
</dbReference>